<dbReference type="AlphaFoldDB" id="A0A0L8G1Y4"/>
<protein>
    <submittedName>
        <fullName evidence="1">Uncharacterized protein</fullName>
    </submittedName>
</protein>
<name>A0A0L8G1Y4_OCTBM</name>
<organism evidence="1">
    <name type="scientific">Octopus bimaculoides</name>
    <name type="common">California two-spotted octopus</name>
    <dbReference type="NCBI Taxonomy" id="37653"/>
    <lineage>
        <taxon>Eukaryota</taxon>
        <taxon>Metazoa</taxon>
        <taxon>Spiralia</taxon>
        <taxon>Lophotrochozoa</taxon>
        <taxon>Mollusca</taxon>
        <taxon>Cephalopoda</taxon>
        <taxon>Coleoidea</taxon>
        <taxon>Octopodiformes</taxon>
        <taxon>Octopoda</taxon>
        <taxon>Incirrata</taxon>
        <taxon>Octopodidae</taxon>
        <taxon>Octopus</taxon>
    </lineage>
</organism>
<evidence type="ECO:0000313" key="1">
    <source>
        <dbReference type="EMBL" id="KOF71037.1"/>
    </source>
</evidence>
<gene>
    <name evidence="1" type="ORF">OCBIM_22001797mg</name>
</gene>
<dbReference type="EMBL" id="KQ424420">
    <property type="protein sequence ID" value="KOF71037.1"/>
    <property type="molecule type" value="Genomic_DNA"/>
</dbReference>
<sequence>MYRGCMCSLSNYTVSLMFKRVAAFSLDSVYRDEIGRSFVTEIEQRNKQVLCKPYLDMMC</sequence>
<reference evidence="1" key="1">
    <citation type="submission" date="2015-07" db="EMBL/GenBank/DDBJ databases">
        <title>MeaNS - Measles Nucleotide Surveillance Program.</title>
        <authorList>
            <person name="Tran T."/>
            <person name="Druce J."/>
        </authorList>
    </citation>
    <scope>NUCLEOTIDE SEQUENCE</scope>
    <source>
        <strain evidence="1">UCB-OBI-ISO-001</strain>
        <tissue evidence="1">Gonad</tissue>
    </source>
</reference>
<proteinExistence type="predicted"/>
<accession>A0A0L8G1Y4</accession>